<evidence type="ECO:0000256" key="2">
    <source>
        <dbReference type="SAM" id="Phobius"/>
    </source>
</evidence>
<feature type="region of interest" description="Disordered" evidence="1">
    <location>
        <begin position="57"/>
        <end position="79"/>
    </location>
</feature>
<protein>
    <submittedName>
        <fullName evidence="3">Uncharacterized protein</fullName>
    </submittedName>
</protein>
<evidence type="ECO:0000256" key="1">
    <source>
        <dbReference type="SAM" id="MobiDB-lite"/>
    </source>
</evidence>
<keyword evidence="2" id="KW-0812">Transmembrane</keyword>
<organism evidence="3">
    <name type="scientific">Paramoeba aestuarina</name>
    <dbReference type="NCBI Taxonomy" id="180227"/>
    <lineage>
        <taxon>Eukaryota</taxon>
        <taxon>Amoebozoa</taxon>
        <taxon>Discosea</taxon>
        <taxon>Flabellinia</taxon>
        <taxon>Dactylopodida</taxon>
        <taxon>Paramoebidae</taxon>
        <taxon>Paramoeba</taxon>
    </lineage>
</organism>
<sequence length="224" mass="24452">MAQQQTPEVQLHKPEGQVSLLGGGGALALESPWASFLAFFTSLAPALTASLTPIFTTSTTTHNPHKQQQQQQPQPPQQDKIEQIKKVVGLCRENILSSRSIIQAIHDKLVKCTTIQQLTQIAASLKPTRETYKDIKLITPEQMFGTQTPAIPKTPYGDQFNNLLKTLIVLCCEMINVLIGLMGFISSVTRDYLGGGSSSALRQVAQAGKLTRDFAQQLKGAQPQ</sequence>
<accession>A0A7S4P5K4</accession>
<keyword evidence="2" id="KW-1133">Transmembrane helix</keyword>
<dbReference type="AlphaFoldDB" id="A0A7S4P5K4"/>
<dbReference type="EMBL" id="HBKR01029442">
    <property type="protein sequence ID" value="CAE2324192.1"/>
    <property type="molecule type" value="Transcribed_RNA"/>
</dbReference>
<name>A0A7S4P5K4_9EUKA</name>
<keyword evidence="2" id="KW-0472">Membrane</keyword>
<feature type="transmembrane region" description="Helical" evidence="2">
    <location>
        <begin position="163"/>
        <end position="185"/>
    </location>
</feature>
<feature type="compositionally biased region" description="Low complexity" evidence="1">
    <location>
        <begin position="57"/>
        <end position="72"/>
    </location>
</feature>
<gene>
    <name evidence="3" type="ORF">NAES01612_LOCUS19270</name>
</gene>
<proteinExistence type="predicted"/>
<feature type="transmembrane region" description="Helical" evidence="2">
    <location>
        <begin position="33"/>
        <end position="56"/>
    </location>
</feature>
<reference evidence="3" key="1">
    <citation type="submission" date="2021-01" db="EMBL/GenBank/DDBJ databases">
        <authorList>
            <person name="Corre E."/>
            <person name="Pelletier E."/>
            <person name="Niang G."/>
            <person name="Scheremetjew M."/>
            <person name="Finn R."/>
            <person name="Kale V."/>
            <person name="Holt S."/>
            <person name="Cochrane G."/>
            <person name="Meng A."/>
            <person name="Brown T."/>
            <person name="Cohen L."/>
        </authorList>
    </citation>
    <scope>NUCLEOTIDE SEQUENCE</scope>
    <source>
        <strain evidence="3">SoJaBio B1-5/56/2</strain>
    </source>
</reference>
<evidence type="ECO:0000313" key="3">
    <source>
        <dbReference type="EMBL" id="CAE2324192.1"/>
    </source>
</evidence>